<dbReference type="RefSeq" id="WP_245705700.1">
    <property type="nucleotide sequence ID" value="NZ_FNPB01000001.1"/>
</dbReference>
<sequence>MVAGDNGGADSTPEKDERPDADATSPTRIRSLAVTTTDVVDALEARVRRQRRIVLRVTPPFSGRMRARIHDAGVVDEADTEAGADHDAGHSAASPLSLPPERFVDAPPAYPTVDETEDELRASATTYTRERHQNRHREAVEAWREAVRERLVDSVTIPTETGPHTITVSYLS</sequence>
<protein>
    <recommendedName>
        <fullName evidence="2">DUF8009 domain-containing protein</fullName>
    </recommendedName>
</protein>
<proteinExistence type="predicted"/>
<name>A0A1H3D9T8_9EURY</name>
<gene>
    <name evidence="3" type="ORF">SAMN04487946_101443</name>
</gene>
<feature type="compositionally biased region" description="Basic and acidic residues" evidence="1">
    <location>
        <begin position="12"/>
        <end position="21"/>
    </location>
</feature>
<dbReference type="Proteomes" id="UP000199170">
    <property type="component" value="Unassembled WGS sequence"/>
</dbReference>
<dbReference type="STRING" id="660517.SAMN04487946_101443"/>
<evidence type="ECO:0000256" key="1">
    <source>
        <dbReference type="SAM" id="MobiDB-lite"/>
    </source>
</evidence>
<feature type="region of interest" description="Disordered" evidence="1">
    <location>
        <begin position="1"/>
        <end position="30"/>
    </location>
</feature>
<organism evidence="3 4">
    <name type="scientific">Halobellus clavatus</name>
    <dbReference type="NCBI Taxonomy" id="660517"/>
    <lineage>
        <taxon>Archaea</taxon>
        <taxon>Methanobacteriati</taxon>
        <taxon>Methanobacteriota</taxon>
        <taxon>Stenosarchaea group</taxon>
        <taxon>Halobacteria</taxon>
        <taxon>Halobacteriales</taxon>
        <taxon>Haloferacaceae</taxon>
        <taxon>Halobellus</taxon>
    </lineage>
</organism>
<dbReference type="InterPro" id="IPR058322">
    <property type="entry name" value="DUF8009"/>
</dbReference>
<accession>A0A1H3D9T8</accession>
<feature type="domain" description="DUF8009" evidence="2">
    <location>
        <begin position="23"/>
        <end position="171"/>
    </location>
</feature>
<keyword evidence="4" id="KW-1185">Reference proteome</keyword>
<feature type="region of interest" description="Disordered" evidence="1">
    <location>
        <begin position="76"/>
        <end position="101"/>
    </location>
</feature>
<dbReference type="AlphaFoldDB" id="A0A1H3D9T8"/>
<reference evidence="4" key="1">
    <citation type="submission" date="2016-10" db="EMBL/GenBank/DDBJ databases">
        <authorList>
            <person name="Varghese N."/>
            <person name="Submissions S."/>
        </authorList>
    </citation>
    <scope>NUCLEOTIDE SEQUENCE [LARGE SCALE GENOMIC DNA]</scope>
    <source>
        <strain evidence="4">CGMCC 1.10118</strain>
    </source>
</reference>
<evidence type="ECO:0000259" key="2">
    <source>
        <dbReference type="Pfam" id="PF26033"/>
    </source>
</evidence>
<dbReference type="EMBL" id="FNPB01000001">
    <property type="protein sequence ID" value="SDX63127.1"/>
    <property type="molecule type" value="Genomic_DNA"/>
</dbReference>
<evidence type="ECO:0000313" key="4">
    <source>
        <dbReference type="Proteomes" id="UP000199170"/>
    </source>
</evidence>
<evidence type="ECO:0000313" key="3">
    <source>
        <dbReference type="EMBL" id="SDX63127.1"/>
    </source>
</evidence>
<dbReference type="Pfam" id="PF26033">
    <property type="entry name" value="DUF8009"/>
    <property type="match status" value="1"/>
</dbReference>